<dbReference type="GO" id="GO:0005886">
    <property type="term" value="C:plasma membrane"/>
    <property type="evidence" value="ECO:0007669"/>
    <property type="project" value="UniProtKB-SubCell"/>
</dbReference>
<evidence type="ECO:0000313" key="7">
    <source>
        <dbReference type="EMBL" id="AUM74000.1"/>
    </source>
</evidence>
<dbReference type="AlphaFoldDB" id="A0A2K9MEF4"/>
<feature type="transmembrane region" description="Helical" evidence="5">
    <location>
        <begin position="153"/>
        <end position="173"/>
    </location>
</feature>
<feature type="transmembrane region" description="Helical" evidence="5">
    <location>
        <begin position="70"/>
        <end position="98"/>
    </location>
</feature>
<feature type="transmembrane region" description="Helical" evidence="5">
    <location>
        <begin position="21"/>
        <end position="50"/>
    </location>
</feature>
<evidence type="ECO:0000256" key="1">
    <source>
        <dbReference type="ARBA" id="ARBA00004651"/>
    </source>
</evidence>
<feature type="transmembrane region" description="Helical" evidence="5">
    <location>
        <begin position="110"/>
        <end position="133"/>
    </location>
</feature>
<feature type="transmembrane region" description="Helical" evidence="5">
    <location>
        <begin position="202"/>
        <end position="220"/>
    </location>
</feature>
<feature type="transmembrane region" description="Helical" evidence="5">
    <location>
        <begin position="525"/>
        <end position="551"/>
    </location>
</feature>
<reference evidence="8" key="1">
    <citation type="submission" date="2017-12" db="EMBL/GenBank/DDBJ databases">
        <title>Genomic analysis of Paracoccus sp. CBA4604.</title>
        <authorList>
            <person name="Roh S.W."/>
            <person name="Kim J.Y."/>
            <person name="Kim J.S."/>
        </authorList>
    </citation>
    <scope>NUCLEOTIDE SEQUENCE [LARGE SCALE GENOMIC DNA]</scope>
    <source>
        <strain evidence="8">CBA4604</strain>
    </source>
</reference>
<dbReference type="OrthoDB" id="7056428at2"/>
<keyword evidence="4 5" id="KW-0472">Membrane</keyword>
<dbReference type="Proteomes" id="UP000234882">
    <property type="component" value="Chromosome"/>
</dbReference>
<feature type="transmembrane region" description="Helical" evidence="5">
    <location>
        <begin position="420"/>
        <end position="438"/>
    </location>
</feature>
<dbReference type="Pfam" id="PF00528">
    <property type="entry name" value="BPD_transp_1"/>
    <property type="match status" value="2"/>
</dbReference>
<feature type="transmembrane region" description="Helical" evidence="5">
    <location>
        <begin position="394"/>
        <end position="414"/>
    </location>
</feature>
<evidence type="ECO:0000313" key="8">
    <source>
        <dbReference type="Proteomes" id="UP000234882"/>
    </source>
</evidence>
<evidence type="ECO:0000256" key="4">
    <source>
        <dbReference type="ARBA" id="ARBA00023136"/>
    </source>
</evidence>
<dbReference type="InterPro" id="IPR035906">
    <property type="entry name" value="MetI-like_sf"/>
</dbReference>
<dbReference type="InterPro" id="IPR000515">
    <property type="entry name" value="MetI-like"/>
</dbReference>
<dbReference type="CDD" id="cd06261">
    <property type="entry name" value="TM_PBP2"/>
    <property type="match status" value="2"/>
</dbReference>
<evidence type="ECO:0000256" key="3">
    <source>
        <dbReference type="ARBA" id="ARBA00022989"/>
    </source>
</evidence>
<evidence type="ECO:0000259" key="6">
    <source>
        <dbReference type="PROSITE" id="PS50928"/>
    </source>
</evidence>
<keyword evidence="5" id="KW-0813">Transport</keyword>
<feature type="transmembrane region" description="Helical" evidence="5">
    <location>
        <begin position="307"/>
        <end position="336"/>
    </location>
</feature>
<protein>
    <submittedName>
        <fullName evidence="7">ABC transporter permease</fullName>
    </submittedName>
</protein>
<gene>
    <name evidence="7" type="ORF">CYR75_06725</name>
</gene>
<comment type="similarity">
    <text evidence="5">Belongs to the binding-protein-dependent transport system permease family.</text>
</comment>
<keyword evidence="8" id="KW-1185">Reference proteome</keyword>
<feature type="domain" description="ABC transmembrane type-1" evidence="6">
    <location>
        <begin position="356"/>
        <end position="546"/>
    </location>
</feature>
<comment type="subcellular location">
    <subcellularLocation>
        <location evidence="1 5">Cell membrane</location>
        <topology evidence="1 5">Multi-pass membrane protein</topology>
    </subcellularLocation>
</comment>
<name>A0A2K9MEF4_9RHOB</name>
<dbReference type="RefSeq" id="WP_101499348.1">
    <property type="nucleotide sequence ID" value="NZ_CP025583.1"/>
</dbReference>
<accession>A0A2K9MEF4</accession>
<dbReference type="PANTHER" id="PTHR43496:SF1">
    <property type="entry name" value="POLYGALACTURONAN_RHAMNOGALACTURONAN TRANSPORT SYSTEM PERMEASE PROTEIN YTEP"/>
    <property type="match status" value="1"/>
</dbReference>
<dbReference type="PROSITE" id="PS50928">
    <property type="entry name" value="ABC_TM1"/>
    <property type="match status" value="2"/>
</dbReference>
<sequence length="562" mass="60279">MALARTRGAARRDIGRLARDPVLAVLVLAIFAAIAIFVVYPLAMVFVASLQSRTGWTAENYELFLTRRAYRAALVNSLTVATVVGIASTAIGYLAAFVMTRLRVPAKGPLHYLMMLPIISPPFVSAVAILFLFGFNGLVTKKLLGLQDFSIYGFRGVVLSQIFTFAPIAYLSLRGVLAGISPVLEDAALNVGASRWQAFRKVTLPLSMPGILGAFLVVFIESMADFGNPLVLAGAAFPMLAPQAYLEITGSFNLGRGAALAVVLLIPSMTAFAIQRYWLSRRNYVTVTGKPSSSTSKIVSPGAKWTLYGVLLAFAALVLAFYTIIVLGALTVVWGFDYTPTLRHFAYVFDVGAKTVMDTLTVALITTPVSGILGMLIAFLVVRRRFPGKGLMEFGAILNFAVPGTVVGIGYILAFNGQPLPLTGTLTILVLCFVFRYMPVGIQSGIAVLRQIDPSIEEAAQNLGASSLTTFRKVTLPLIAPAFFTALVYAVVRAMTAISAAIFLVSAKWNLMTVQILNQVGSGRLGVAAAYSVVVILIVLIATGVISLIVARMSRHNKMVRF</sequence>
<feature type="transmembrane region" description="Helical" evidence="5">
    <location>
        <begin position="478"/>
        <end position="505"/>
    </location>
</feature>
<evidence type="ECO:0000256" key="5">
    <source>
        <dbReference type="RuleBase" id="RU363032"/>
    </source>
</evidence>
<dbReference type="GO" id="GO:0055085">
    <property type="term" value="P:transmembrane transport"/>
    <property type="evidence" value="ECO:0007669"/>
    <property type="project" value="InterPro"/>
</dbReference>
<dbReference type="SUPFAM" id="SSF161098">
    <property type="entry name" value="MetI-like"/>
    <property type="match status" value="2"/>
</dbReference>
<evidence type="ECO:0000256" key="2">
    <source>
        <dbReference type="ARBA" id="ARBA00022692"/>
    </source>
</evidence>
<dbReference type="EMBL" id="CP025583">
    <property type="protein sequence ID" value="AUM74000.1"/>
    <property type="molecule type" value="Genomic_DNA"/>
</dbReference>
<keyword evidence="2 5" id="KW-0812">Transmembrane</keyword>
<feature type="transmembrane region" description="Helical" evidence="5">
    <location>
        <begin position="356"/>
        <end position="382"/>
    </location>
</feature>
<dbReference type="Gene3D" id="1.10.3720.10">
    <property type="entry name" value="MetI-like"/>
    <property type="match status" value="2"/>
</dbReference>
<proteinExistence type="inferred from homology"/>
<dbReference type="KEGG" id="paru:CYR75_06725"/>
<organism evidence="7 8">
    <name type="scientific">Paracoccus jeotgali</name>
    <dbReference type="NCBI Taxonomy" id="2065379"/>
    <lineage>
        <taxon>Bacteria</taxon>
        <taxon>Pseudomonadati</taxon>
        <taxon>Pseudomonadota</taxon>
        <taxon>Alphaproteobacteria</taxon>
        <taxon>Rhodobacterales</taxon>
        <taxon>Paracoccaceae</taxon>
        <taxon>Paracoccus</taxon>
    </lineage>
</organism>
<keyword evidence="3 5" id="KW-1133">Transmembrane helix</keyword>
<feature type="domain" description="ABC transmembrane type-1" evidence="6">
    <location>
        <begin position="74"/>
        <end position="275"/>
    </location>
</feature>
<feature type="transmembrane region" description="Helical" evidence="5">
    <location>
        <begin position="254"/>
        <end position="274"/>
    </location>
</feature>
<dbReference type="PANTHER" id="PTHR43496">
    <property type="entry name" value="PROTEIN LPLB"/>
    <property type="match status" value="1"/>
</dbReference>